<feature type="compositionally biased region" description="Basic residues" evidence="5">
    <location>
        <begin position="1"/>
        <end position="10"/>
    </location>
</feature>
<dbReference type="InterPro" id="IPR010334">
    <property type="entry name" value="Dcp1"/>
</dbReference>
<dbReference type="SUPFAM" id="SSF50729">
    <property type="entry name" value="PH domain-like"/>
    <property type="match status" value="1"/>
</dbReference>
<dbReference type="GO" id="GO:0006397">
    <property type="term" value="P:mRNA processing"/>
    <property type="evidence" value="ECO:0007669"/>
    <property type="project" value="UniProtKB-KW"/>
</dbReference>
<dbReference type="RefSeq" id="XP_007675348.1">
    <property type="nucleotide sequence ID" value="XM_007677158.1"/>
</dbReference>
<evidence type="ECO:0000256" key="4">
    <source>
        <dbReference type="ARBA" id="ARBA00022664"/>
    </source>
</evidence>
<dbReference type="Pfam" id="PF06058">
    <property type="entry name" value="DCP1"/>
    <property type="match status" value="1"/>
</dbReference>
<feature type="region of interest" description="Disordered" evidence="5">
    <location>
        <begin position="1"/>
        <end position="38"/>
    </location>
</feature>
<name>M2NCU2_BAUPA</name>
<protein>
    <recommendedName>
        <fullName evidence="8">PH domain-like protein</fullName>
    </recommendedName>
</protein>
<keyword evidence="3" id="KW-0963">Cytoplasm</keyword>
<dbReference type="STRING" id="717646.M2NCU2"/>
<dbReference type="CDD" id="cd13182">
    <property type="entry name" value="EVH1-like_Dcp1"/>
    <property type="match status" value="1"/>
</dbReference>
<gene>
    <name evidence="6" type="ORF">BAUCODRAFT_48463</name>
</gene>
<evidence type="ECO:0000256" key="1">
    <source>
        <dbReference type="ARBA" id="ARBA00004496"/>
    </source>
</evidence>
<evidence type="ECO:0000313" key="7">
    <source>
        <dbReference type="Proteomes" id="UP000011761"/>
    </source>
</evidence>
<evidence type="ECO:0000313" key="6">
    <source>
        <dbReference type="EMBL" id="EMC96999.1"/>
    </source>
</evidence>
<sequence length="151" mass="16839">MPSKRKSSRHAKLEPQPITDYDTDTVNPSDAAPSLEAPPVRTNTELNLTVLRRYSPDLEHILSIAPFAVLYTFSTESSQWEKCGIEGTLFVCQLAGTARYSAIILNRKSLDNFITDLVSADDVEITAEYVILQALNSEGTPQIYGIWIFED</sequence>
<dbReference type="Proteomes" id="UP000011761">
    <property type="component" value="Unassembled WGS sequence"/>
</dbReference>
<dbReference type="OrthoDB" id="440673at2759"/>
<evidence type="ECO:0008006" key="8">
    <source>
        <dbReference type="Google" id="ProtNLM"/>
    </source>
</evidence>
<dbReference type="GO" id="GO:0031087">
    <property type="term" value="P:deadenylation-independent decapping of nuclear-transcribed mRNA"/>
    <property type="evidence" value="ECO:0007669"/>
    <property type="project" value="TreeGrafter"/>
</dbReference>
<dbReference type="PANTHER" id="PTHR16290:SF0">
    <property type="entry name" value="DECAPPING PROTEIN 1, ISOFORM A"/>
    <property type="match status" value="1"/>
</dbReference>
<dbReference type="OMA" id="QIYGIWI"/>
<reference evidence="6 7" key="1">
    <citation type="journal article" date="2012" name="PLoS Pathog.">
        <title>Diverse lifestyles and strategies of plant pathogenesis encoded in the genomes of eighteen Dothideomycetes fungi.</title>
        <authorList>
            <person name="Ohm R.A."/>
            <person name="Feau N."/>
            <person name="Henrissat B."/>
            <person name="Schoch C.L."/>
            <person name="Horwitz B.A."/>
            <person name="Barry K.W."/>
            <person name="Condon B.J."/>
            <person name="Copeland A.C."/>
            <person name="Dhillon B."/>
            <person name="Glaser F."/>
            <person name="Hesse C.N."/>
            <person name="Kosti I."/>
            <person name="LaButti K."/>
            <person name="Lindquist E.A."/>
            <person name="Lucas S."/>
            <person name="Salamov A.A."/>
            <person name="Bradshaw R.E."/>
            <person name="Ciuffetti L."/>
            <person name="Hamelin R.C."/>
            <person name="Kema G.H.J."/>
            <person name="Lawrence C."/>
            <person name="Scott J.A."/>
            <person name="Spatafora J.W."/>
            <person name="Turgeon B.G."/>
            <person name="de Wit P.J.G.M."/>
            <person name="Zhong S."/>
            <person name="Goodwin S.B."/>
            <person name="Grigoriev I.V."/>
        </authorList>
    </citation>
    <scope>NUCLEOTIDE SEQUENCE [LARGE SCALE GENOMIC DNA]</scope>
    <source>
        <strain evidence="6 7">UAMH 10762</strain>
    </source>
</reference>
<dbReference type="Gene3D" id="2.30.29.30">
    <property type="entry name" value="Pleckstrin-homology domain (PH domain)/Phosphotyrosine-binding domain (PTB)"/>
    <property type="match status" value="1"/>
</dbReference>
<comment type="subcellular location">
    <subcellularLocation>
        <location evidence="1">Cytoplasm</location>
    </subcellularLocation>
</comment>
<comment type="similarity">
    <text evidence="2">Belongs to the DCP1 family.</text>
</comment>
<dbReference type="GO" id="GO:0008047">
    <property type="term" value="F:enzyme activator activity"/>
    <property type="evidence" value="ECO:0007669"/>
    <property type="project" value="InterPro"/>
</dbReference>
<accession>M2NCU2</accession>
<evidence type="ECO:0000256" key="2">
    <source>
        <dbReference type="ARBA" id="ARBA00008778"/>
    </source>
</evidence>
<dbReference type="EMBL" id="KB445554">
    <property type="protein sequence ID" value="EMC96999.1"/>
    <property type="molecule type" value="Genomic_DNA"/>
</dbReference>
<dbReference type="eggNOG" id="KOG2868">
    <property type="taxonomic scope" value="Eukaryota"/>
</dbReference>
<dbReference type="GO" id="GO:0000932">
    <property type="term" value="C:P-body"/>
    <property type="evidence" value="ECO:0007669"/>
    <property type="project" value="TreeGrafter"/>
</dbReference>
<evidence type="ECO:0000256" key="5">
    <source>
        <dbReference type="SAM" id="MobiDB-lite"/>
    </source>
</evidence>
<dbReference type="GO" id="GO:0000290">
    <property type="term" value="P:deadenylation-dependent decapping of nuclear-transcribed mRNA"/>
    <property type="evidence" value="ECO:0007669"/>
    <property type="project" value="InterPro"/>
</dbReference>
<dbReference type="AlphaFoldDB" id="M2NCU2"/>
<proteinExistence type="inferred from homology"/>
<feature type="non-terminal residue" evidence="6">
    <location>
        <position position="151"/>
    </location>
</feature>
<dbReference type="InterPro" id="IPR011993">
    <property type="entry name" value="PH-like_dom_sf"/>
</dbReference>
<dbReference type="GO" id="GO:0003729">
    <property type="term" value="F:mRNA binding"/>
    <property type="evidence" value="ECO:0007669"/>
    <property type="project" value="TreeGrafter"/>
</dbReference>
<organism evidence="6 7">
    <name type="scientific">Baudoinia panamericana (strain UAMH 10762)</name>
    <name type="common">Angels' share fungus</name>
    <name type="synonym">Baudoinia compniacensis (strain UAMH 10762)</name>
    <dbReference type="NCBI Taxonomy" id="717646"/>
    <lineage>
        <taxon>Eukaryota</taxon>
        <taxon>Fungi</taxon>
        <taxon>Dikarya</taxon>
        <taxon>Ascomycota</taxon>
        <taxon>Pezizomycotina</taxon>
        <taxon>Dothideomycetes</taxon>
        <taxon>Dothideomycetidae</taxon>
        <taxon>Mycosphaerellales</taxon>
        <taxon>Teratosphaeriaceae</taxon>
        <taxon>Baudoinia</taxon>
    </lineage>
</organism>
<evidence type="ECO:0000256" key="3">
    <source>
        <dbReference type="ARBA" id="ARBA00022490"/>
    </source>
</evidence>
<dbReference type="PANTHER" id="PTHR16290">
    <property type="entry name" value="TRANSCRIPTION FACTOR SMIF DECAPPING ENZYME DCP1"/>
    <property type="match status" value="1"/>
</dbReference>
<dbReference type="GeneID" id="19114797"/>
<dbReference type="KEGG" id="bcom:BAUCODRAFT_48463"/>
<dbReference type="HOGENOM" id="CLU_058649_2_0_1"/>
<keyword evidence="4" id="KW-0507">mRNA processing</keyword>
<keyword evidence="7" id="KW-1185">Reference proteome</keyword>